<feature type="chain" id="PRO_5043095584" description="UDP-glucuronosyltransferase" evidence="5">
    <location>
        <begin position="19"/>
        <end position="516"/>
    </location>
</feature>
<dbReference type="Gene3D" id="3.40.50.2000">
    <property type="entry name" value="Glycogen Phosphorylase B"/>
    <property type="match status" value="1"/>
</dbReference>
<keyword evidence="3 4" id="KW-0808">Transferase</keyword>
<keyword evidence="5" id="KW-1133">Transmembrane helix</keyword>
<keyword evidence="2 4" id="KW-0328">Glycosyltransferase</keyword>
<keyword evidence="7" id="KW-1185">Reference proteome</keyword>
<comment type="caution">
    <text evidence="6">The sequence shown here is derived from an EMBL/GenBank/DDBJ whole genome shotgun (WGS) entry which is preliminary data.</text>
</comment>
<feature type="transmembrane region" description="Helical" evidence="5">
    <location>
        <begin position="474"/>
        <end position="498"/>
    </location>
</feature>
<evidence type="ECO:0000256" key="5">
    <source>
        <dbReference type="RuleBase" id="RU362059"/>
    </source>
</evidence>
<comment type="similarity">
    <text evidence="1 4">Belongs to the UDP-glycosyltransferase family.</text>
</comment>
<dbReference type="FunFam" id="3.40.50.2000:FF:000021">
    <property type="entry name" value="UDP-glucuronosyltransferase"/>
    <property type="match status" value="1"/>
</dbReference>
<evidence type="ECO:0000256" key="4">
    <source>
        <dbReference type="RuleBase" id="RU003718"/>
    </source>
</evidence>
<dbReference type="InterPro" id="IPR035595">
    <property type="entry name" value="UDP_glycos_trans_CS"/>
</dbReference>
<gene>
    <name evidence="6" type="ORF">NQ315_015566</name>
</gene>
<dbReference type="Pfam" id="PF00201">
    <property type="entry name" value="UDPGT"/>
    <property type="match status" value="1"/>
</dbReference>
<dbReference type="EC" id="2.4.1.17" evidence="5"/>
<dbReference type="GO" id="GO:0016020">
    <property type="term" value="C:membrane"/>
    <property type="evidence" value="ECO:0007669"/>
    <property type="project" value="UniProtKB-SubCell"/>
</dbReference>
<organism evidence="6 7">
    <name type="scientific">Exocentrus adspersus</name>
    <dbReference type="NCBI Taxonomy" id="1586481"/>
    <lineage>
        <taxon>Eukaryota</taxon>
        <taxon>Metazoa</taxon>
        <taxon>Ecdysozoa</taxon>
        <taxon>Arthropoda</taxon>
        <taxon>Hexapoda</taxon>
        <taxon>Insecta</taxon>
        <taxon>Pterygota</taxon>
        <taxon>Neoptera</taxon>
        <taxon>Endopterygota</taxon>
        <taxon>Coleoptera</taxon>
        <taxon>Polyphaga</taxon>
        <taxon>Cucujiformia</taxon>
        <taxon>Chrysomeloidea</taxon>
        <taxon>Cerambycidae</taxon>
        <taxon>Lamiinae</taxon>
        <taxon>Acanthocinini</taxon>
        <taxon>Exocentrus</taxon>
    </lineage>
</organism>
<dbReference type="Proteomes" id="UP001159042">
    <property type="component" value="Unassembled WGS sequence"/>
</dbReference>
<keyword evidence="5" id="KW-0732">Signal</keyword>
<dbReference type="PANTHER" id="PTHR48043:SF159">
    <property type="entry name" value="EG:EG0003.4 PROTEIN-RELATED"/>
    <property type="match status" value="1"/>
</dbReference>
<keyword evidence="5" id="KW-0472">Membrane</keyword>
<dbReference type="InterPro" id="IPR002213">
    <property type="entry name" value="UDP_glucos_trans"/>
</dbReference>
<reference evidence="6 7" key="1">
    <citation type="journal article" date="2023" name="Insect Mol. Biol.">
        <title>Genome sequencing provides insights into the evolution of gene families encoding plant cell wall-degrading enzymes in longhorned beetles.</title>
        <authorList>
            <person name="Shin N.R."/>
            <person name="Okamura Y."/>
            <person name="Kirsch R."/>
            <person name="Pauchet Y."/>
        </authorList>
    </citation>
    <scope>NUCLEOTIDE SEQUENCE [LARGE SCALE GENOMIC DNA]</scope>
    <source>
        <strain evidence="6">EAD_L_NR</strain>
    </source>
</reference>
<evidence type="ECO:0000256" key="2">
    <source>
        <dbReference type="ARBA" id="ARBA00022676"/>
    </source>
</evidence>
<dbReference type="PROSITE" id="PS00375">
    <property type="entry name" value="UDPGT"/>
    <property type="match status" value="1"/>
</dbReference>
<accession>A0AAV8V9F0</accession>
<feature type="signal peptide" evidence="5">
    <location>
        <begin position="1"/>
        <end position="18"/>
    </location>
</feature>
<dbReference type="CDD" id="cd03784">
    <property type="entry name" value="GT1_Gtf-like"/>
    <property type="match status" value="1"/>
</dbReference>
<evidence type="ECO:0000256" key="1">
    <source>
        <dbReference type="ARBA" id="ARBA00009995"/>
    </source>
</evidence>
<dbReference type="GO" id="GO:0015020">
    <property type="term" value="F:glucuronosyltransferase activity"/>
    <property type="evidence" value="ECO:0007669"/>
    <property type="project" value="UniProtKB-EC"/>
</dbReference>
<evidence type="ECO:0000313" key="7">
    <source>
        <dbReference type="Proteomes" id="UP001159042"/>
    </source>
</evidence>
<dbReference type="PANTHER" id="PTHR48043">
    <property type="entry name" value="EG:EG0003.4 PROTEIN-RELATED"/>
    <property type="match status" value="1"/>
</dbReference>
<protein>
    <recommendedName>
        <fullName evidence="5">UDP-glucuronosyltransferase</fullName>
        <ecNumber evidence="5">2.4.1.17</ecNumber>
    </recommendedName>
</protein>
<proteinExistence type="inferred from homology"/>
<dbReference type="EMBL" id="JANEYG010000239">
    <property type="protein sequence ID" value="KAJ8910831.1"/>
    <property type="molecule type" value="Genomic_DNA"/>
</dbReference>
<evidence type="ECO:0000313" key="6">
    <source>
        <dbReference type="EMBL" id="KAJ8910831.1"/>
    </source>
</evidence>
<comment type="subcellular location">
    <subcellularLocation>
        <location evidence="5">Membrane</location>
        <topology evidence="5">Single-pass membrane protein</topology>
    </subcellularLocation>
</comment>
<dbReference type="InterPro" id="IPR050271">
    <property type="entry name" value="UDP-glycosyltransferase"/>
</dbReference>
<evidence type="ECO:0000256" key="3">
    <source>
        <dbReference type="ARBA" id="ARBA00022679"/>
    </source>
</evidence>
<dbReference type="SUPFAM" id="SSF53756">
    <property type="entry name" value="UDP-Glycosyltransferase/glycogen phosphorylase"/>
    <property type="match status" value="1"/>
</dbReference>
<dbReference type="AlphaFoldDB" id="A0AAV8V9F0"/>
<comment type="catalytic activity">
    <reaction evidence="5">
        <text>glucuronate acceptor + UDP-alpha-D-glucuronate = acceptor beta-D-glucuronoside + UDP + H(+)</text>
        <dbReference type="Rhea" id="RHEA:21032"/>
        <dbReference type="ChEBI" id="CHEBI:15378"/>
        <dbReference type="ChEBI" id="CHEBI:58052"/>
        <dbReference type="ChEBI" id="CHEBI:58223"/>
        <dbReference type="ChEBI" id="CHEBI:132367"/>
        <dbReference type="ChEBI" id="CHEBI:132368"/>
        <dbReference type="EC" id="2.4.1.17"/>
    </reaction>
</comment>
<sequence>MNAFLAFLAAVPILNIECARILGVIPVASYSHQVPFQPLWKELSLREHQVTLMTTNPVKNTSLTNLTEIDLSFTYEIYDKYNFTGIISDDSKSFMEMFKTIKVMLEEAGDYQFQHPQVQNLIHNKEVTFDLVIVEAQLPGMMTFSWRFNCPMIGITSLDSGMQYHLAMGNPVHPILNPDYNLPMEDPEDMSFKDRVVSLLYYLGYSFVMYHRTYPEVQKKQRKIFGNDVPHPSTLHDNMAMLFINTHPIFHSIRPLNPNTIPIGGGIHLKDPEPLPKDIQRYLDTASEGAIFFSLGTNVNERMVENIMPRVLEALGEVPYKVLLRTDKKLKNVPENVLVKKWVPQQDILRHPNLKGFITQGGLQSLQEAVYNGVPLIGIPFLGDQVANVNRMVKKGYGIKLNKKDITKESLKEAVMELMTNPAYREKAEELRDIYRDEEVPSLQRAIWWTEYVIRHKGARHLRNPVVDMPHWKYFMLDVFVFVLALLSLLVFMCFRIIKTICKLFSVRPDHKLKTQ</sequence>
<keyword evidence="5" id="KW-0812">Transmembrane</keyword>
<name>A0AAV8V9F0_9CUCU</name>